<dbReference type="InterPro" id="IPR020904">
    <property type="entry name" value="Sc_DH/Rdtase_CS"/>
</dbReference>
<dbReference type="Gene3D" id="3.40.50.720">
    <property type="entry name" value="NAD(P)-binding Rossmann-like Domain"/>
    <property type="match status" value="1"/>
</dbReference>
<dbReference type="PRINTS" id="PR00080">
    <property type="entry name" value="SDRFAMILY"/>
</dbReference>
<keyword evidence="3" id="KW-1185">Reference proteome</keyword>
<protein>
    <submittedName>
        <fullName evidence="2">SDR family oxidoreductase</fullName>
    </submittedName>
</protein>
<proteinExistence type="inferred from homology"/>
<comment type="similarity">
    <text evidence="1">Belongs to the short-chain dehydrogenases/reductases (SDR) family.</text>
</comment>
<dbReference type="Pfam" id="PF13561">
    <property type="entry name" value="adh_short_C2"/>
    <property type="match status" value="1"/>
</dbReference>
<dbReference type="PROSITE" id="PS00061">
    <property type="entry name" value="ADH_SHORT"/>
    <property type="match status" value="1"/>
</dbReference>
<dbReference type="EMBL" id="CP118247">
    <property type="protein sequence ID" value="WDR06065.1"/>
    <property type="molecule type" value="Genomic_DNA"/>
</dbReference>
<name>A0ABY7YXF3_9HYPH</name>
<accession>A0ABY7YXF3</accession>
<evidence type="ECO:0000313" key="2">
    <source>
        <dbReference type="EMBL" id="WDR06065.1"/>
    </source>
</evidence>
<dbReference type="CDD" id="cd05233">
    <property type="entry name" value="SDR_c"/>
    <property type="match status" value="1"/>
</dbReference>
<dbReference type="PANTHER" id="PTHR42760">
    <property type="entry name" value="SHORT-CHAIN DEHYDROGENASES/REDUCTASES FAMILY MEMBER"/>
    <property type="match status" value="1"/>
</dbReference>
<dbReference type="PRINTS" id="PR00081">
    <property type="entry name" value="GDHRDH"/>
</dbReference>
<dbReference type="InterPro" id="IPR036291">
    <property type="entry name" value="NAD(P)-bd_dom_sf"/>
</dbReference>
<gene>
    <name evidence="2" type="ORF">PSQ90_00965</name>
</gene>
<dbReference type="RefSeq" id="WP_282211579.1">
    <property type="nucleotide sequence ID" value="NZ_CP118247.1"/>
</dbReference>
<evidence type="ECO:0000256" key="1">
    <source>
        <dbReference type="ARBA" id="ARBA00006484"/>
    </source>
</evidence>
<reference evidence="2 3" key="1">
    <citation type="submission" date="2023-02" db="EMBL/GenBank/DDBJ databases">
        <title>Devosia chondri sp. nov., isolated from the phycosphere of marine algae.</title>
        <authorList>
            <person name="Kim J.M."/>
            <person name="Lee J.K."/>
            <person name="Choi B.J."/>
            <person name="Bayburt H."/>
            <person name="Jeon C.O."/>
        </authorList>
    </citation>
    <scope>NUCLEOTIDE SEQUENCE [LARGE SCALE GENOMIC DNA]</scope>
    <source>
        <strain evidence="2 3">G2-5</strain>
    </source>
</reference>
<dbReference type="SUPFAM" id="SSF51735">
    <property type="entry name" value="NAD(P)-binding Rossmann-fold domains"/>
    <property type="match status" value="1"/>
</dbReference>
<dbReference type="InterPro" id="IPR002347">
    <property type="entry name" value="SDR_fam"/>
</dbReference>
<organism evidence="2 3">
    <name type="scientific">Devosia rhodophyticola</name>
    <dbReference type="NCBI Taxonomy" id="3026423"/>
    <lineage>
        <taxon>Bacteria</taxon>
        <taxon>Pseudomonadati</taxon>
        <taxon>Pseudomonadota</taxon>
        <taxon>Alphaproteobacteria</taxon>
        <taxon>Hyphomicrobiales</taxon>
        <taxon>Devosiaceae</taxon>
        <taxon>Devosia</taxon>
    </lineage>
</organism>
<evidence type="ECO:0000313" key="3">
    <source>
        <dbReference type="Proteomes" id="UP001222118"/>
    </source>
</evidence>
<sequence length="271" mass="28754">MTLPLRDKFALITGASHGIGKATALALADAGANIAFTYRGSEFEAREVSRQIEAVGRKVFMMHAELMDIDDCKATAIEAIKTFGQIDVLVNNAGGGQYSAGPLAELSLDSWERGLNLNLRAPFITSQLIAQNMVERGQGGSIINISSIHSRSVWFDSAAYGVAKAGLNRLTKSMAVEWAAHGIRANAVAPGYINTSETPEERARYDAGDNLAAPLIAMQRTALPSEIASLCVFLASDAASYITGQTIFADGGVLLPPVTVAHDMRAVAKRS</sequence>
<dbReference type="Proteomes" id="UP001222118">
    <property type="component" value="Chromosome"/>
</dbReference>